<organism evidence="1">
    <name type="scientific">Providencia alcalifaciens</name>
    <dbReference type="NCBI Taxonomy" id="126385"/>
    <lineage>
        <taxon>Bacteria</taxon>
        <taxon>Pseudomonadati</taxon>
        <taxon>Pseudomonadota</taxon>
        <taxon>Gammaproteobacteria</taxon>
        <taxon>Enterobacterales</taxon>
        <taxon>Morganellaceae</taxon>
        <taxon>Providencia</taxon>
    </lineage>
</organism>
<proteinExistence type="predicted"/>
<name>H7C8F6_9GAMM</name>
<evidence type="ECO:0000313" key="1">
    <source>
        <dbReference type="EMBL" id="BAL72673.1"/>
    </source>
</evidence>
<accession>H7C8F6</accession>
<protein>
    <submittedName>
        <fullName evidence="1">Uncharacterized protein</fullName>
    </submittedName>
</protein>
<dbReference type="AlphaFoldDB" id="H7C8F6"/>
<dbReference type="EMBL" id="AB583184">
    <property type="protein sequence ID" value="BAL72673.1"/>
    <property type="molecule type" value="Genomic_DNA"/>
</dbReference>
<reference evidence="1" key="1">
    <citation type="journal article" date="2012" name="Infect. Immun.">
        <title>Molecular Characterizations of Cytolethal Distending Toxin Produced by Providencia alcalifaciens Strains Isolated from Patients with Diarrhea.</title>
        <authorList>
            <person name="Shima A."/>
            <person name="Hinenoya A."/>
            <person name="Asakura M."/>
            <person name="Sugimoto N."/>
            <person name="Tsukamoto T."/>
            <person name="Ito H."/>
            <person name="Nagita A."/>
            <person name="Faruque S.M."/>
            <person name="Yamasaki S."/>
        </authorList>
    </citation>
    <scope>NUCLEOTIDE SEQUENCE</scope>
    <source>
        <strain evidence="1">AH-31</strain>
    </source>
</reference>
<sequence length="116" mass="12310">MITTLSMNGNFSVLKRCSPAAPARWAFAVITVLYLKARIHASFVKPVVNPKPAEPVTSKAPSSELPSSAIFCQTANGNTLPSLCLICFGLSSTTTGSYLINFFAVQPVLCSNTPDT</sequence>